<feature type="chain" id="PRO_5040782479" evidence="1">
    <location>
        <begin position="18"/>
        <end position="185"/>
    </location>
</feature>
<evidence type="ECO:0000313" key="3">
    <source>
        <dbReference type="Proteomes" id="UP000683417"/>
    </source>
</evidence>
<comment type="caution">
    <text evidence="2">The sequence shown here is derived from an EMBL/GenBank/DDBJ whole genome shotgun (WGS) entry which is preliminary data.</text>
</comment>
<dbReference type="AlphaFoldDB" id="A0A9W4D9I1"/>
<feature type="signal peptide" evidence="1">
    <location>
        <begin position="1"/>
        <end position="17"/>
    </location>
</feature>
<dbReference type="EMBL" id="CAJHIT010000010">
    <property type="protein sequence ID" value="CAD6506247.1"/>
    <property type="molecule type" value="Genomic_DNA"/>
</dbReference>
<organism evidence="2 3">
    <name type="scientific">Blumeria graminis f. sp. triticale</name>
    <dbReference type="NCBI Taxonomy" id="1689686"/>
    <lineage>
        <taxon>Eukaryota</taxon>
        <taxon>Fungi</taxon>
        <taxon>Dikarya</taxon>
        <taxon>Ascomycota</taxon>
        <taxon>Pezizomycotina</taxon>
        <taxon>Leotiomycetes</taxon>
        <taxon>Erysiphales</taxon>
        <taxon>Erysiphaceae</taxon>
        <taxon>Blumeria</taxon>
    </lineage>
</organism>
<gene>
    <name evidence="2" type="ORF">BGTH12_LOCUS7605</name>
</gene>
<reference evidence="2" key="1">
    <citation type="submission" date="2020-10" db="EMBL/GenBank/DDBJ databases">
        <authorList>
            <person name="Muller C M."/>
        </authorList>
    </citation>
    <scope>NUCLEOTIDE SEQUENCE</scope>
    <source>
        <strain evidence="2">THUN-12</strain>
    </source>
</reference>
<protein>
    <submittedName>
        <fullName evidence="2">BgTH12-07174</fullName>
    </submittedName>
</protein>
<dbReference type="Proteomes" id="UP000683417">
    <property type="component" value="Unassembled WGS sequence"/>
</dbReference>
<evidence type="ECO:0000256" key="1">
    <source>
        <dbReference type="SAM" id="SignalP"/>
    </source>
</evidence>
<sequence length="185" mass="21374">MKLHLALLSLSLSHVWAIEKRGNDGRWFGLIDNQKDPKNNNPTLITFRPAIGVEAVGIFGVTCGLRYYSPSKIEESKNKAIDEFKRLNQFHTWPLQLKGERCRASRFWNFFGEQIYMYPLQDPKAEAGGKPLQMDYLFLNSKNEMFAIFKRKHTPGKGKPMETTVTYTSCWDGRKYSTTKKKGDK</sequence>
<accession>A0A9W4D9I1</accession>
<evidence type="ECO:0000313" key="2">
    <source>
        <dbReference type="EMBL" id="CAD6506247.1"/>
    </source>
</evidence>
<proteinExistence type="predicted"/>
<keyword evidence="1" id="KW-0732">Signal</keyword>
<name>A0A9W4D9I1_BLUGR</name>